<keyword evidence="12" id="KW-1185">Reference proteome</keyword>
<dbReference type="InterPro" id="IPR010065">
    <property type="entry name" value="AA_ABC_transptr_permease_3TM"/>
</dbReference>
<dbReference type="NCBIfam" id="TIGR01726">
    <property type="entry name" value="HEQRo_perm_3TM"/>
    <property type="match status" value="1"/>
</dbReference>
<comment type="caution">
    <text evidence="11">The sequence shown here is derived from an EMBL/GenBank/DDBJ whole genome shotgun (WGS) entry which is preliminary data.</text>
</comment>
<dbReference type="PROSITE" id="PS51257">
    <property type="entry name" value="PROKAR_LIPOPROTEIN"/>
    <property type="match status" value="1"/>
</dbReference>
<dbReference type="Gene3D" id="1.10.3720.10">
    <property type="entry name" value="MetI-like"/>
    <property type="match status" value="1"/>
</dbReference>
<evidence type="ECO:0000256" key="3">
    <source>
        <dbReference type="ARBA" id="ARBA00022475"/>
    </source>
</evidence>
<comment type="similarity">
    <text evidence="8">Belongs to the binding-protein-dependent transport system permease family.</text>
</comment>
<keyword evidence="5 9" id="KW-0732">Signal</keyword>
<dbReference type="InterPro" id="IPR035906">
    <property type="entry name" value="MetI-like_sf"/>
</dbReference>
<dbReference type="InterPro" id="IPR001638">
    <property type="entry name" value="Solute-binding_3/MltF_N"/>
</dbReference>
<feature type="chain" id="PRO_5046307379" evidence="9">
    <location>
        <begin position="25"/>
        <end position="768"/>
    </location>
</feature>
<dbReference type="SMART" id="SM00062">
    <property type="entry name" value="PBPb"/>
    <property type="match status" value="2"/>
</dbReference>
<dbReference type="SUPFAM" id="SSF161098">
    <property type="entry name" value="MetI-like"/>
    <property type="match status" value="1"/>
</dbReference>
<keyword evidence="7 8" id="KW-0472">Membrane</keyword>
<evidence type="ECO:0000313" key="12">
    <source>
        <dbReference type="Proteomes" id="UP000622405"/>
    </source>
</evidence>
<keyword evidence="3" id="KW-1003">Cell membrane</keyword>
<protein>
    <submittedName>
        <fullName evidence="11">ABC transporter permease subunit</fullName>
    </submittedName>
</protein>
<evidence type="ECO:0000256" key="1">
    <source>
        <dbReference type="ARBA" id="ARBA00004651"/>
    </source>
</evidence>
<evidence type="ECO:0000256" key="6">
    <source>
        <dbReference type="ARBA" id="ARBA00022989"/>
    </source>
</evidence>
<evidence type="ECO:0000313" key="11">
    <source>
        <dbReference type="EMBL" id="MBC3900759.1"/>
    </source>
</evidence>
<feature type="transmembrane region" description="Helical" evidence="8">
    <location>
        <begin position="615"/>
        <end position="634"/>
    </location>
</feature>
<keyword evidence="4 8" id="KW-0812">Transmembrane</keyword>
<dbReference type="InterPro" id="IPR000515">
    <property type="entry name" value="MetI-like"/>
</dbReference>
<reference evidence="11 12" key="1">
    <citation type="journal article" date="2020" name="mSystems">
        <title>Defining Genomic and Predicted Metabolic Features of the Acetobacterium Genus.</title>
        <authorList>
            <person name="Ross D.E."/>
            <person name="Marshall C.W."/>
            <person name="Gulliver D."/>
            <person name="May H.D."/>
            <person name="Norman R.S."/>
        </authorList>
    </citation>
    <scope>NUCLEOTIDE SEQUENCE [LARGE SCALE GENOMIC DNA]</scope>
    <source>
        <strain evidence="11 12">DSM 4132</strain>
    </source>
</reference>
<evidence type="ECO:0000256" key="7">
    <source>
        <dbReference type="ARBA" id="ARBA00023136"/>
    </source>
</evidence>
<dbReference type="SUPFAM" id="SSF53850">
    <property type="entry name" value="Periplasmic binding protein-like II"/>
    <property type="match status" value="3"/>
</dbReference>
<name>A0ABR6YZW0_9FIRM</name>
<dbReference type="Proteomes" id="UP000622405">
    <property type="component" value="Unassembled WGS sequence"/>
</dbReference>
<proteinExistence type="inferred from homology"/>
<organism evidence="11 12">
    <name type="scientific">Acetobacterium malicum</name>
    <dbReference type="NCBI Taxonomy" id="52692"/>
    <lineage>
        <taxon>Bacteria</taxon>
        <taxon>Bacillati</taxon>
        <taxon>Bacillota</taxon>
        <taxon>Clostridia</taxon>
        <taxon>Eubacteriales</taxon>
        <taxon>Eubacteriaceae</taxon>
        <taxon>Acetobacterium</taxon>
    </lineage>
</organism>
<dbReference type="EMBL" id="WJBE01000015">
    <property type="protein sequence ID" value="MBC3900759.1"/>
    <property type="molecule type" value="Genomic_DNA"/>
</dbReference>
<feature type="domain" description="ABC transmembrane type-1" evidence="10">
    <location>
        <begin position="550"/>
        <end position="737"/>
    </location>
</feature>
<evidence type="ECO:0000256" key="4">
    <source>
        <dbReference type="ARBA" id="ARBA00022692"/>
    </source>
</evidence>
<dbReference type="CDD" id="cd13530">
    <property type="entry name" value="PBP2_peptides_like"/>
    <property type="match status" value="1"/>
</dbReference>
<sequence length="768" mass="85016">MKRIFIGLCVLMTLLLAGCSQTVAPLPPVETAKIGTMIGTLSESLAPEKYPEAEISRFNNYVDESAAMMAGKIDYAIMDYATAQNFIKSNEGTTIWSEPLTDEVTAMALKKENTELNQKINEVLNRYLSDGTVDEIKAHWFPEEGGAYEIVDVPKNASGPVLRVAVTSLTEPRCFVKDGELTGMNVELMSRIAYELGMQVEFQDMDFKAMIDSLQSGTSDVIAAMYNTPERSQKVDFTAGYFPNPQVFVVMEDRIEATEGGQTSQQTISSSSDLNKAGYIIGVPEGTPPEEVAKEFMPNADISYFTQFMDGVAALKSGKVTAVIYDSSGVDRILLSNPDLVKLEEELGNIEIAAVVSLEDAKLNDQLNTFIGQFQADGTAAAMYERWISNTGGVMPDIPKPLNPEKKITIITNGLTEPMNYYENGQLTGYDIEFMKRFASYANLDFEIITMDYAAMIPALQSGKGDVIISDFFKTDERGQEVLYSDAYVVLHNSVLVRKSMYPGNSENVEGTVATNQSQPGTGSFFASLQDSFNKTFIVEDRYKLVLEGLWTTIVISMLSLFFGSFLGAVICAMRKSRLKIVSGLAIVYIRLIQGVPIVLTLMILYYILFASVDIHPILIAVVGFSINFAAYSAEIFRTAIDATDKGQLEAAYALGFTRVSSFFKVTLPQALRHILPIFKGEFISMVKMTSVVGYIAIQDLTKMTDIIRSRTFDAFFPLFVTAFIYFVITYLFIIVLGKIEVQIDPKRRKRVVKGIVDPEVNPLEVTK</sequence>
<evidence type="ECO:0000256" key="5">
    <source>
        <dbReference type="ARBA" id="ARBA00022729"/>
    </source>
</evidence>
<keyword evidence="6 8" id="KW-1133">Transmembrane helix</keyword>
<keyword evidence="2 8" id="KW-0813">Transport</keyword>
<accession>A0ABR6YZW0</accession>
<gene>
    <name evidence="11" type="ORF">GH811_14155</name>
</gene>
<dbReference type="PANTHER" id="PTHR35936">
    <property type="entry name" value="MEMBRANE-BOUND LYTIC MUREIN TRANSGLYCOSYLASE F"/>
    <property type="match status" value="1"/>
</dbReference>
<feature type="transmembrane region" description="Helical" evidence="8">
    <location>
        <begin position="586"/>
        <end position="609"/>
    </location>
</feature>
<evidence type="ECO:0000259" key="10">
    <source>
        <dbReference type="PROSITE" id="PS50928"/>
    </source>
</evidence>
<dbReference type="PANTHER" id="PTHR35936:SF19">
    <property type="entry name" value="AMINO-ACID-BINDING PROTEIN YXEM-RELATED"/>
    <property type="match status" value="1"/>
</dbReference>
<dbReference type="Pfam" id="PF00528">
    <property type="entry name" value="BPD_transp_1"/>
    <property type="match status" value="1"/>
</dbReference>
<feature type="transmembrane region" description="Helical" evidence="8">
    <location>
        <begin position="550"/>
        <end position="574"/>
    </location>
</feature>
<feature type="signal peptide" evidence="9">
    <location>
        <begin position="1"/>
        <end position="24"/>
    </location>
</feature>
<evidence type="ECO:0000256" key="2">
    <source>
        <dbReference type="ARBA" id="ARBA00022448"/>
    </source>
</evidence>
<dbReference type="CDD" id="cd06261">
    <property type="entry name" value="TM_PBP2"/>
    <property type="match status" value="1"/>
</dbReference>
<evidence type="ECO:0000256" key="9">
    <source>
        <dbReference type="SAM" id="SignalP"/>
    </source>
</evidence>
<dbReference type="Pfam" id="PF00497">
    <property type="entry name" value="SBP_bac_3"/>
    <property type="match status" value="2"/>
</dbReference>
<dbReference type="RefSeq" id="WP_186894915.1">
    <property type="nucleotide sequence ID" value="NZ_WJBE01000015.1"/>
</dbReference>
<comment type="subcellular location">
    <subcellularLocation>
        <location evidence="1 8">Cell membrane</location>
        <topology evidence="1 8">Multi-pass membrane protein</topology>
    </subcellularLocation>
</comment>
<evidence type="ECO:0000256" key="8">
    <source>
        <dbReference type="RuleBase" id="RU363032"/>
    </source>
</evidence>
<dbReference type="Gene3D" id="3.40.190.10">
    <property type="entry name" value="Periplasmic binding protein-like II"/>
    <property type="match status" value="4"/>
</dbReference>
<dbReference type="PROSITE" id="PS50928">
    <property type="entry name" value="ABC_TM1"/>
    <property type="match status" value="1"/>
</dbReference>
<feature type="transmembrane region" description="Helical" evidence="8">
    <location>
        <begin position="718"/>
        <end position="740"/>
    </location>
</feature>